<keyword evidence="6" id="KW-0678">Repressor</keyword>
<dbReference type="Pfam" id="PF01325">
    <property type="entry name" value="Fe_dep_repress"/>
    <property type="match status" value="1"/>
</dbReference>
<dbReference type="FunFam" id="1.10.60.10:FF:000004">
    <property type="entry name" value="DtxR family transcriptional regulator"/>
    <property type="match status" value="1"/>
</dbReference>
<dbReference type="GO" id="GO:0046914">
    <property type="term" value="F:transition metal ion binding"/>
    <property type="evidence" value="ECO:0007669"/>
    <property type="project" value="InterPro"/>
</dbReference>
<evidence type="ECO:0000256" key="10">
    <source>
        <dbReference type="ARBA" id="ARBA00023159"/>
    </source>
</evidence>
<keyword evidence="9" id="KW-0238">DNA-binding</keyword>
<dbReference type="GO" id="GO:0046983">
    <property type="term" value="F:protein dimerization activity"/>
    <property type="evidence" value="ECO:0007669"/>
    <property type="project" value="InterPro"/>
</dbReference>
<dbReference type="InterPro" id="IPR001367">
    <property type="entry name" value="Fe_dep_repressor"/>
</dbReference>
<dbReference type="SMART" id="SM00529">
    <property type="entry name" value="HTH_DTXR"/>
    <property type="match status" value="1"/>
</dbReference>
<evidence type="ECO:0000256" key="2">
    <source>
        <dbReference type="ARBA" id="ARBA00007871"/>
    </source>
</evidence>
<dbReference type="Gene3D" id="2.30.30.90">
    <property type="match status" value="1"/>
</dbReference>
<dbReference type="InterPro" id="IPR036421">
    <property type="entry name" value="Fe_dep_repressor_sf"/>
</dbReference>
<dbReference type="Pfam" id="PF04023">
    <property type="entry name" value="FeoA"/>
    <property type="match status" value="1"/>
</dbReference>
<dbReference type="InterPro" id="IPR007167">
    <property type="entry name" value="Fe-transptr_FeoA-like"/>
</dbReference>
<dbReference type="SMART" id="SM00899">
    <property type="entry name" value="FeoA"/>
    <property type="match status" value="1"/>
</dbReference>
<dbReference type="InterPro" id="IPR022687">
    <property type="entry name" value="HTH_DTXR"/>
</dbReference>
<dbReference type="Gene3D" id="1.10.60.10">
    <property type="entry name" value="Iron dependent repressor, metal binding and dimerisation domain"/>
    <property type="match status" value="1"/>
</dbReference>
<evidence type="ECO:0000256" key="7">
    <source>
        <dbReference type="ARBA" id="ARBA00023004"/>
    </source>
</evidence>
<reference evidence="16 17" key="1">
    <citation type="submission" date="2018-02" db="EMBL/GenBank/DDBJ databases">
        <title>Comparative genomes isolates from brazilian mangrove.</title>
        <authorList>
            <person name="Araujo J.E."/>
            <person name="Taketani R.G."/>
            <person name="Silva M.C.P."/>
            <person name="Loureco M.V."/>
            <person name="Andreote F.D."/>
        </authorList>
    </citation>
    <scope>NUCLEOTIDE SEQUENCE [LARGE SCALE GENOMIC DNA]</scope>
    <source>
        <strain evidence="16 17">HEX-2 MGV</strain>
    </source>
</reference>
<dbReference type="InterPro" id="IPR050536">
    <property type="entry name" value="DtxR_MntR_Metal-Reg"/>
</dbReference>
<dbReference type="GO" id="GO:0003700">
    <property type="term" value="F:DNA-binding transcription factor activity"/>
    <property type="evidence" value="ECO:0007669"/>
    <property type="project" value="InterPro"/>
</dbReference>
<keyword evidence="10" id="KW-0010">Activator</keyword>
<evidence type="ECO:0000256" key="6">
    <source>
        <dbReference type="ARBA" id="ARBA00022491"/>
    </source>
</evidence>
<evidence type="ECO:0000313" key="17">
    <source>
        <dbReference type="Proteomes" id="UP000240009"/>
    </source>
</evidence>
<evidence type="ECO:0000256" key="13">
    <source>
        <dbReference type="ARBA" id="ARBA00025185"/>
    </source>
</evidence>
<proteinExistence type="inferred from homology"/>
<dbReference type="OrthoDB" id="9791355at2"/>
<dbReference type="PANTHER" id="PTHR33238">
    <property type="entry name" value="IRON (METAL) DEPENDENT REPRESSOR, DTXR FAMILY"/>
    <property type="match status" value="1"/>
</dbReference>
<dbReference type="PROSITE" id="PS50944">
    <property type="entry name" value="HTH_DTXR"/>
    <property type="match status" value="1"/>
</dbReference>
<dbReference type="PANTHER" id="PTHR33238:SF11">
    <property type="entry name" value="TRANSCRIPTIONAL REGULATOR MNTR"/>
    <property type="match status" value="1"/>
</dbReference>
<dbReference type="InterPro" id="IPR036390">
    <property type="entry name" value="WH_DNA-bd_sf"/>
</dbReference>
<keyword evidence="8" id="KW-0805">Transcription regulation</keyword>
<evidence type="ECO:0000313" key="16">
    <source>
        <dbReference type="EMBL" id="PQO25009.1"/>
    </source>
</evidence>
<accession>A0A2S8EYM0</accession>
<evidence type="ECO:0000256" key="9">
    <source>
        <dbReference type="ARBA" id="ARBA00023125"/>
    </source>
</evidence>
<evidence type="ECO:0000256" key="8">
    <source>
        <dbReference type="ARBA" id="ARBA00023015"/>
    </source>
</evidence>
<dbReference type="InterPro" id="IPR038157">
    <property type="entry name" value="FeoA_core_dom"/>
</dbReference>
<comment type="function">
    <text evidence="13">In the presence of manganese, represses expression of mntH and mntS. Up-regulates expression of mntP.</text>
</comment>
<gene>
    <name evidence="16" type="ORF">C5Y96_26250</name>
</gene>
<dbReference type="EMBL" id="PUIA01000094">
    <property type="protein sequence ID" value="PQO25009.1"/>
    <property type="molecule type" value="Genomic_DNA"/>
</dbReference>
<evidence type="ECO:0000256" key="1">
    <source>
        <dbReference type="ARBA" id="ARBA00004496"/>
    </source>
</evidence>
<comment type="subcellular location">
    <subcellularLocation>
        <location evidence="1">Cytoplasm</location>
    </subcellularLocation>
</comment>
<evidence type="ECO:0000256" key="12">
    <source>
        <dbReference type="ARBA" id="ARBA00023211"/>
    </source>
</evidence>
<dbReference type="AlphaFoldDB" id="A0A2S8EYM0"/>
<protein>
    <recommendedName>
        <fullName evidence="4">Transcriptional regulator MntR</fullName>
    </recommendedName>
    <alternativeName>
        <fullName evidence="14">Manganese transport regulator</fullName>
    </alternativeName>
</protein>
<comment type="similarity">
    <text evidence="2">Belongs to the DtxR/MntR family.</text>
</comment>
<keyword evidence="12" id="KW-0464">Manganese</keyword>
<keyword evidence="5" id="KW-0963">Cytoplasm</keyword>
<dbReference type="Pfam" id="PF02742">
    <property type="entry name" value="Fe_dep_repr_C"/>
    <property type="match status" value="1"/>
</dbReference>
<evidence type="ECO:0000256" key="11">
    <source>
        <dbReference type="ARBA" id="ARBA00023163"/>
    </source>
</evidence>
<keyword evidence="7" id="KW-0408">Iron</keyword>
<name>A0A2S8EYM0_9BACT</name>
<evidence type="ECO:0000256" key="5">
    <source>
        <dbReference type="ARBA" id="ARBA00022490"/>
    </source>
</evidence>
<comment type="caution">
    <text evidence="16">The sequence shown here is derived from an EMBL/GenBank/DDBJ whole genome shotgun (WGS) entry which is preliminary data.</text>
</comment>
<dbReference type="Proteomes" id="UP000240009">
    <property type="component" value="Unassembled WGS sequence"/>
</dbReference>
<dbReference type="GO" id="GO:0003677">
    <property type="term" value="F:DNA binding"/>
    <property type="evidence" value="ECO:0007669"/>
    <property type="project" value="UniProtKB-KW"/>
</dbReference>
<comment type="subunit">
    <text evidence="3">Homodimer.</text>
</comment>
<organism evidence="16 17">
    <name type="scientific">Blastopirellula marina</name>
    <dbReference type="NCBI Taxonomy" id="124"/>
    <lineage>
        <taxon>Bacteria</taxon>
        <taxon>Pseudomonadati</taxon>
        <taxon>Planctomycetota</taxon>
        <taxon>Planctomycetia</taxon>
        <taxon>Pirellulales</taxon>
        <taxon>Pirellulaceae</taxon>
        <taxon>Blastopirellula</taxon>
    </lineage>
</organism>
<dbReference type="RefSeq" id="WP_105359563.1">
    <property type="nucleotide sequence ID" value="NZ_PUIA01000094.1"/>
</dbReference>
<evidence type="ECO:0000256" key="14">
    <source>
        <dbReference type="ARBA" id="ARBA00032593"/>
    </source>
</evidence>
<evidence type="ECO:0000259" key="15">
    <source>
        <dbReference type="PROSITE" id="PS50944"/>
    </source>
</evidence>
<dbReference type="Gene3D" id="1.10.10.10">
    <property type="entry name" value="Winged helix-like DNA-binding domain superfamily/Winged helix DNA-binding domain"/>
    <property type="match status" value="1"/>
</dbReference>
<evidence type="ECO:0000256" key="3">
    <source>
        <dbReference type="ARBA" id="ARBA00011738"/>
    </source>
</evidence>
<dbReference type="SUPFAM" id="SSF46785">
    <property type="entry name" value="Winged helix' DNA-binding domain"/>
    <property type="match status" value="1"/>
</dbReference>
<dbReference type="InterPro" id="IPR022689">
    <property type="entry name" value="Iron_dep_repressor"/>
</dbReference>
<dbReference type="InterPro" id="IPR008988">
    <property type="entry name" value="Transcriptional_repressor_C"/>
</dbReference>
<dbReference type="InterPro" id="IPR036388">
    <property type="entry name" value="WH-like_DNA-bd_sf"/>
</dbReference>
<evidence type="ECO:0000256" key="4">
    <source>
        <dbReference type="ARBA" id="ARBA00022386"/>
    </source>
</evidence>
<feature type="domain" description="HTH dtxR-type" evidence="15">
    <location>
        <begin position="1"/>
        <end position="65"/>
    </location>
</feature>
<keyword evidence="11" id="KW-0804">Transcription</keyword>
<sequence>MPSLTIENYVKAIYQIALQAPEKAASTGEIATALEVSPGTVTSMLKTLSETGLASYTKYEGVRLTESGHKLALRVLRRHRLIELFLVHTLDLAWDEVHEEAENMEHAVSDFLVDRIDQFLGYPSSDPHGDPIPTADGKIRTEQGVKLTQWEPGKAFRLVRVMEQSPEFLRYLSEESLQPGCEAKLITCRAEAGIVTIEIEGRVTALGLEAAEKLMVTAVG</sequence>
<dbReference type="SUPFAM" id="SSF50037">
    <property type="entry name" value="C-terminal domain of transcriptional repressors"/>
    <property type="match status" value="1"/>
</dbReference>
<dbReference type="SUPFAM" id="SSF47979">
    <property type="entry name" value="Iron-dependent repressor protein, dimerization domain"/>
    <property type="match status" value="1"/>
</dbReference>
<dbReference type="GO" id="GO:0005737">
    <property type="term" value="C:cytoplasm"/>
    <property type="evidence" value="ECO:0007669"/>
    <property type="project" value="UniProtKB-SubCell"/>
</dbReference>